<evidence type="ECO:0000313" key="2">
    <source>
        <dbReference type="EMBL" id="JAP07903.1"/>
    </source>
</evidence>
<accession>A0A0V0GI47</accession>
<feature type="region of interest" description="Disordered" evidence="1">
    <location>
        <begin position="33"/>
        <end position="69"/>
    </location>
</feature>
<evidence type="ECO:0000256" key="1">
    <source>
        <dbReference type="SAM" id="MobiDB-lite"/>
    </source>
</evidence>
<protein>
    <submittedName>
        <fullName evidence="2">Putative ovule protein</fullName>
    </submittedName>
</protein>
<feature type="compositionally biased region" description="Basic residues" evidence="1">
    <location>
        <begin position="58"/>
        <end position="69"/>
    </location>
</feature>
<dbReference type="EMBL" id="GEDG01037835">
    <property type="protein sequence ID" value="JAP07903.1"/>
    <property type="molecule type" value="Transcribed_RNA"/>
</dbReference>
<dbReference type="AlphaFoldDB" id="A0A0V0GI47"/>
<proteinExistence type="predicted"/>
<organism evidence="2">
    <name type="scientific">Solanum chacoense</name>
    <name type="common">Chaco potato</name>
    <dbReference type="NCBI Taxonomy" id="4108"/>
    <lineage>
        <taxon>Eukaryota</taxon>
        <taxon>Viridiplantae</taxon>
        <taxon>Streptophyta</taxon>
        <taxon>Embryophyta</taxon>
        <taxon>Tracheophyta</taxon>
        <taxon>Spermatophyta</taxon>
        <taxon>Magnoliopsida</taxon>
        <taxon>eudicotyledons</taxon>
        <taxon>Gunneridae</taxon>
        <taxon>Pentapetalae</taxon>
        <taxon>asterids</taxon>
        <taxon>lamiids</taxon>
        <taxon>Solanales</taxon>
        <taxon>Solanaceae</taxon>
        <taxon>Solanoideae</taxon>
        <taxon>Solaneae</taxon>
        <taxon>Solanum</taxon>
    </lineage>
</organism>
<reference evidence="2" key="1">
    <citation type="submission" date="2015-12" db="EMBL/GenBank/DDBJ databases">
        <title>Gene expression during late stages of embryo sac development: a critical building block for successful pollen-pistil interactions.</title>
        <authorList>
            <person name="Liu Y."/>
            <person name="Joly V."/>
            <person name="Sabar M."/>
            <person name="Matton D.P."/>
        </authorList>
    </citation>
    <scope>NUCLEOTIDE SEQUENCE</scope>
</reference>
<name>A0A0V0GI47_SOLCH</name>
<sequence length="69" mass="8067">MGFNGKSRRCLSWKKNPRIMKRMDYVLHVFHDSSSSPRGGRLVGSHEAQEEEDWWGHMKPKRRKIGGVT</sequence>